<dbReference type="Proteomes" id="UP000094389">
    <property type="component" value="Unassembled WGS sequence"/>
</dbReference>
<keyword evidence="5" id="KW-0813">Transport</keyword>
<comment type="similarity">
    <text evidence="5">Belongs to the ERGIC family.</text>
</comment>
<dbReference type="InterPro" id="IPR012936">
    <property type="entry name" value="Erv_C"/>
</dbReference>
<feature type="domain" description="Endoplasmic reticulum vesicle transporter C-terminal" evidence="6">
    <location>
        <begin position="149"/>
        <end position="304"/>
    </location>
</feature>
<keyword evidence="5" id="KW-0333">Golgi apparatus</keyword>
<evidence type="ECO:0000313" key="9">
    <source>
        <dbReference type="Proteomes" id="UP000094389"/>
    </source>
</evidence>
<protein>
    <recommendedName>
        <fullName evidence="5">Endoplasmic reticulum-Golgi intermediate compartment protein</fullName>
    </recommendedName>
</protein>
<dbReference type="PANTHER" id="PTHR10984">
    <property type="entry name" value="ENDOPLASMIC RETICULUM-GOLGI INTERMEDIATE COMPARTMENT PROTEIN"/>
    <property type="match status" value="1"/>
</dbReference>
<gene>
    <name evidence="8" type="ORF">CYBJADRAFT_121428</name>
</gene>
<dbReference type="GO" id="GO:0033116">
    <property type="term" value="C:endoplasmic reticulum-Golgi intermediate compartment membrane"/>
    <property type="evidence" value="ECO:0007669"/>
    <property type="project" value="UniProtKB-SubCell"/>
</dbReference>
<dbReference type="Pfam" id="PF13850">
    <property type="entry name" value="ERGIC_N"/>
    <property type="match status" value="1"/>
</dbReference>
<reference evidence="8 9" key="1">
    <citation type="journal article" date="2016" name="Proc. Natl. Acad. Sci. U.S.A.">
        <title>Comparative genomics of biotechnologically important yeasts.</title>
        <authorList>
            <person name="Riley R."/>
            <person name="Haridas S."/>
            <person name="Wolfe K.H."/>
            <person name="Lopes M.R."/>
            <person name="Hittinger C.T."/>
            <person name="Goeker M."/>
            <person name="Salamov A.A."/>
            <person name="Wisecaver J.H."/>
            <person name="Long T.M."/>
            <person name="Calvey C.H."/>
            <person name="Aerts A.L."/>
            <person name="Barry K.W."/>
            <person name="Choi C."/>
            <person name="Clum A."/>
            <person name="Coughlan A.Y."/>
            <person name="Deshpande S."/>
            <person name="Douglass A.P."/>
            <person name="Hanson S.J."/>
            <person name="Klenk H.-P."/>
            <person name="LaButti K.M."/>
            <person name="Lapidus A."/>
            <person name="Lindquist E.A."/>
            <person name="Lipzen A.M."/>
            <person name="Meier-Kolthoff J.P."/>
            <person name="Ohm R.A."/>
            <person name="Otillar R.P."/>
            <person name="Pangilinan J.L."/>
            <person name="Peng Y."/>
            <person name="Rokas A."/>
            <person name="Rosa C.A."/>
            <person name="Scheuner C."/>
            <person name="Sibirny A.A."/>
            <person name="Slot J.C."/>
            <person name="Stielow J.B."/>
            <person name="Sun H."/>
            <person name="Kurtzman C.P."/>
            <person name="Blackwell M."/>
            <person name="Grigoriev I.V."/>
            <person name="Jeffries T.W."/>
        </authorList>
    </citation>
    <scope>NUCLEOTIDE SEQUENCE [LARGE SCALE GENOMIC DNA]</scope>
    <source>
        <strain evidence="9">ATCC 18201 / CBS 1600 / BCRC 20928 / JCM 3617 / NBRC 0987 / NRRL Y-1542</strain>
    </source>
</reference>
<name>A0A1E4S8S1_CYBJN</name>
<dbReference type="GO" id="GO:0006888">
    <property type="term" value="P:endoplasmic reticulum to Golgi vesicle-mediated transport"/>
    <property type="evidence" value="ECO:0007669"/>
    <property type="project" value="UniProtKB-UniRule"/>
</dbReference>
<dbReference type="GO" id="GO:0005789">
    <property type="term" value="C:endoplasmic reticulum membrane"/>
    <property type="evidence" value="ECO:0007669"/>
    <property type="project" value="UniProtKB-SubCell"/>
</dbReference>
<dbReference type="RefSeq" id="XP_020072923.1">
    <property type="nucleotide sequence ID" value="XM_020212353.1"/>
</dbReference>
<dbReference type="InterPro" id="IPR045888">
    <property type="entry name" value="Erv"/>
</dbReference>
<keyword evidence="9" id="KW-1185">Reference proteome</keyword>
<dbReference type="GO" id="GO:0000139">
    <property type="term" value="C:Golgi membrane"/>
    <property type="evidence" value="ECO:0007669"/>
    <property type="project" value="UniProtKB-SubCell"/>
</dbReference>
<dbReference type="EMBL" id="KV453925">
    <property type="protein sequence ID" value="ODV75884.1"/>
    <property type="molecule type" value="Genomic_DNA"/>
</dbReference>
<proteinExistence type="inferred from homology"/>
<dbReference type="AlphaFoldDB" id="A0A1E4S8S1"/>
<evidence type="ECO:0000256" key="2">
    <source>
        <dbReference type="ARBA" id="ARBA00022692"/>
    </source>
</evidence>
<accession>A0A1E4S8S1</accession>
<dbReference type="STRING" id="983966.A0A1E4S8S1"/>
<keyword evidence="5" id="KW-0256">Endoplasmic reticulum</keyword>
<comment type="subcellular location">
    <subcellularLocation>
        <location evidence="5">Endoplasmic reticulum membrane</location>
        <topology evidence="5">Multi-pass membrane protein</topology>
    </subcellularLocation>
    <subcellularLocation>
        <location evidence="5">Endoplasmic reticulum-Golgi intermediate compartment membrane</location>
        <topology evidence="5">Multi-pass membrane protein</topology>
    </subcellularLocation>
    <subcellularLocation>
        <location evidence="5">Golgi apparatus membrane</location>
        <topology evidence="5">Multi-pass membrane protein</topology>
    </subcellularLocation>
    <subcellularLocation>
        <location evidence="1">Membrane</location>
    </subcellularLocation>
</comment>
<organism evidence="8 9">
    <name type="scientific">Cyberlindnera jadinii (strain ATCC 18201 / CBS 1600 / BCRC 20928 / JCM 3617 / NBRC 0987 / NRRL Y-1542)</name>
    <name type="common">Torula yeast</name>
    <name type="synonym">Candida utilis</name>
    <dbReference type="NCBI Taxonomy" id="983966"/>
    <lineage>
        <taxon>Eukaryota</taxon>
        <taxon>Fungi</taxon>
        <taxon>Dikarya</taxon>
        <taxon>Ascomycota</taxon>
        <taxon>Saccharomycotina</taxon>
        <taxon>Saccharomycetes</taxon>
        <taxon>Phaffomycetales</taxon>
        <taxon>Phaffomycetaceae</taxon>
        <taxon>Cyberlindnera</taxon>
    </lineage>
</organism>
<evidence type="ECO:0000313" key="8">
    <source>
        <dbReference type="EMBL" id="ODV75884.1"/>
    </source>
</evidence>
<evidence type="ECO:0000259" key="6">
    <source>
        <dbReference type="Pfam" id="PF07970"/>
    </source>
</evidence>
<dbReference type="OrthoDB" id="5541786at2759"/>
<sequence length="337" mass="38474">MASLRTFDAFPKVDSHHLVRSQRGSYSTLMTFLLLLFLTWVEIGSFFGGEVDHQFHVDNTVSRNMTINLDILVAMPCNFIQTNVRDLTYDRFLAAEKLQYEGMSFFLPHGYQVNSERHIVTPELDEIMAEGIRAEFLRRESTGHNLGSPACHIFGSIPVNRVAGDFHITAKGFGYRDRTQVQVESLNFTHVISEFSFGDFYPYIDNPLDATAKTTEENLKSYTYFLTVVPTVYKKLGVAVNTNQYSVSVQEKTYTVENRGPPGIFFKYDFEPLLLVVEDQRMSFTTFLVRLATIYGGIIVCAQWMNKFVEKMLLVLFGKRYASRGLEKSASLLDDDL</sequence>
<dbReference type="GO" id="GO:0006890">
    <property type="term" value="P:retrograde vesicle-mediated transport, Golgi to endoplasmic reticulum"/>
    <property type="evidence" value="ECO:0007669"/>
    <property type="project" value="TreeGrafter"/>
</dbReference>
<keyword evidence="3" id="KW-1133">Transmembrane helix</keyword>
<feature type="domain" description="Endoplasmic reticulum vesicle transporter N-terminal" evidence="7">
    <location>
        <begin position="4"/>
        <end position="91"/>
    </location>
</feature>
<keyword evidence="4" id="KW-0472">Membrane</keyword>
<evidence type="ECO:0000256" key="3">
    <source>
        <dbReference type="ARBA" id="ARBA00022989"/>
    </source>
</evidence>
<dbReference type="InterPro" id="IPR039542">
    <property type="entry name" value="Erv_N"/>
</dbReference>
<dbReference type="GO" id="GO:0030134">
    <property type="term" value="C:COPII-coated ER to Golgi transport vesicle"/>
    <property type="evidence" value="ECO:0007669"/>
    <property type="project" value="TreeGrafter"/>
</dbReference>
<dbReference type="Pfam" id="PF07970">
    <property type="entry name" value="COPIIcoated_ERV"/>
    <property type="match status" value="1"/>
</dbReference>
<comment type="function">
    <text evidence="5">Plays a role in transport between endoplasmic reticulum and Golgi.</text>
</comment>
<dbReference type="PANTHER" id="PTHR10984:SF81">
    <property type="entry name" value="ER-DERIVED VESICLES PROTEIN ERV41"/>
    <property type="match status" value="1"/>
</dbReference>
<evidence type="ECO:0000256" key="1">
    <source>
        <dbReference type="ARBA" id="ARBA00004370"/>
    </source>
</evidence>
<evidence type="ECO:0000259" key="7">
    <source>
        <dbReference type="Pfam" id="PF13850"/>
    </source>
</evidence>
<dbReference type="GeneID" id="30986749"/>
<dbReference type="OMA" id="MTNHYLR"/>
<keyword evidence="5" id="KW-0931">ER-Golgi transport</keyword>
<evidence type="ECO:0000256" key="5">
    <source>
        <dbReference type="RuleBase" id="RU369013"/>
    </source>
</evidence>
<evidence type="ECO:0000256" key="4">
    <source>
        <dbReference type="ARBA" id="ARBA00023136"/>
    </source>
</evidence>
<keyword evidence="2" id="KW-0812">Transmembrane</keyword>